<gene>
    <name evidence="1" type="ORF">EAV92_21625</name>
</gene>
<dbReference type="RefSeq" id="WP_123043002.1">
    <property type="nucleotide sequence ID" value="NZ_CP033433.1"/>
</dbReference>
<dbReference type="KEGG" id="coh:EAV92_21625"/>
<dbReference type="Pfam" id="PF09661">
    <property type="entry name" value="DUF2398"/>
    <property type="match status" value="1"/>
</dbReference>
<name>A0A3G3K3A1_9BACL</name>
<reference evidence="1 2" key="1">
    <citation type="submission" date="2018-10" db="EMBL/GenBank/DDBJ databases">
        <title>Genome Sequence of Cohnella sp.</title>
        <authorList>
            <person name="Srinivasan S."/>
            <person name="Kim M.K."/>
        </authorList>
    </citation>
    <scope>NUCLEOTIDE SEQUENCE [LARGE SCALE GENOMIC DNA]</scope>
    <source>
        <strain evidence="1 2">18JY8-7</strain>
    </source>
</reference>
<organism evidence="1 2">
    <name type="scientific">Cohnella candidum</name>
    <dbReference type="NCBI Taxonomy" id="2674991"/>
    <lineage>
        <taxon>Bacteria</taxon>
        <taxon>Bacillati</taxon>
        <taxon>Bacillota</taxon>
        <taxon>Bacilli</taxon>
        <taxon>Bacillales</taxon>
        <taxon>Paenibacillaceae</taxon>
        <taxon>Cohnella</taxon>
    </lineage>
</organism>
<accession>A0A3G3K3A1</accession>
<evidence type="ECO:0000313" key="2">
    <source>
        <dbReference type="Proteomes" id="UP000269097"/>
    </source>
</evidence>
<keyword evidence="2" id="KW-1185">Reference proteome</keyword>
<sequence length="411" mass="48298">MAKGGARSWAIRRMRAQAREGSDVWTSRRRECANALLNRPWIRKEDDPELFYWVKDQYRELRDWFAEFTGFMLILTRTMAKLDKAPLHAESWMGFVEFRETRDYVFFTYGLWYLENKTELDQFLLTDMAEHIREQMVGQGLTIDWGHYPHRLSMVRALKRLRQLGALAAIDGEEGDWANNKEQNVLYECSPHSRYILRQFPDEMAHYKSLDDMHALGVYPETTEGELRRRRHRVYRRLLLEPVVTDSDWDPEDLKYVINQRRSIADQLQLMFGWEVSRYREGLLVFHPDPTGEAALFPTASAISDLALLFAGEIRRRIHQEHAVWYPEQDGTVVLSRSDVETLLLVLSQKHKAYWSKGHLDMTSGELAQELMNHLTEWGLGKPVSSDRFAVSPALSRWNAEYRTDDFQDFG</sequence>
<dbReference type="Proteomes" id="UP000269097">
    <property type="component" value="Chromosome"/>
</dbReference>
<dbReference type="AlphaFoldDB" id="A0A3G3K3A1"/>
<evidence type="ECO:0000313" key="1">
    <source>
        <dbReference type="EMBL" id="AYQ74922.1"/>
    </source>
</evidence>
<dbReference type="InterPro" id="IPR013494">
    <property type="entry name" value="CHP02678"/>
</dbReference>
<dbReference type="NCBIfam" id="TIGR02678">
    <property type="entry name" value="TIGR02678 family protein"/>
    <property type="match status" value="1"/>
</dbReference>
<protein>
    <submittedName>
        <fullName evidence="1">TIGR02678 family protein</fullName>
    </submittedName>
</protein>
<proteinExistence type="predicted"/>
<dbReference type="EMBL" id="CP033433">
    <property type="protein sequence ID" value="AYQ74922.1"/>
    <property type="molecule type" value="Genomic_DNA"/>
</dbReference>